<evidence type="ECO:0000256" key="1">
    <source>
        <dbReference type="SAM" id="MobiDB-lite"/>
    </source>
</evidence>
<feature type="region of interest" description="Disordered" evidence="1">
    <location>
        <begin position="1"/>
        <end position="25"/>
    </location>
</feature>
<accession>A0AAD7GDE6</accession>
<dbReference type="AlphaFoldDB" id="A0AAD7GDE6"/>
<keyword evidence="2" id="KW-0472">Membrane</keyword>
<organism evidence="3 4">
    <name type="scientific">Mycena rosella</name>
    <name type="common">Pink bonnet</name>
    <name type="synonym">Agaricus rosellus</name>
    <dbReference type="NCBI Taxonomy" id="1033263"/>
    <lineage>
        <taxon>Eukaryota</taxon>
        <taxon>Fungi</taxon>
        <taxon>Dikarya</taxon>
        <taxon>Basidiomycota</taxon>
        <taxon>Agaricomycotina</taxon>
        <taxon>Agaricomycetes</taxon>
        <taxon>Agaricomycetidae</taxon>
        <taxon>Agaricales</taxon>
        <taxon>Marasmiineae</taxon>
        <taxon>Mycenaceae</taxon>
        <taxon>Mycena</taxon>
    </lineage>
</organism>
<protein>
    <submittedName>
        <fullName evidence="3">Uncharacterized protein</fullName>
    </submittedName>
</protein>
<gene>
    <name evidence="3" type="ORF">B0H17DRAFT_1067127</name>
</gene>
<feature type="compositionally biased region" description="Polar residues" evidence="1">
    <location>
        <begin position="1"/>
        <end position="14"/>
    </location>
</feature>
<evidence type="ECO:0000256" key="2">
    <source>
        <dbReference type="SAM" id="Phobius"/>
    </source>
</evidence>
<reference evidence="3" key="1">
    <citation type="submission" date="2023-03" db="EMBL/GenBank/DDBJ databases">
        <title>Massive genome expansion in bonnet fungi (Mycena s.s.) driven by repeated elements and novel gene families across ecological guilds.</title>
        <authorList>
            <consortium name="Lawrence Berkeley National Laboratory"/>
            <person name="Harder C.B."/>
            <person name="Miyauchi S."/>
            <person name="Viragh M."/>
            <person name="Kuo A."/>
            <person name="Thoen E."/>
            <person name="Andreopoulos B."/>
            <person name="Lu D."/>
            <person name="Skrede I."/>
            <person name="Drula E."/>
            <person name="Henrissat B."/>
            <person name="Morin E."/>
            <person name="Kohler A."/>
            <person name="Barry K."/>
            <person name="LaButti K."/>
            <person name="Morin E."/>
            <person name="Salamov A."/>
            <person name="Lipzen A."/>
            <person name="Mereny Z."/>
            <person name="Hegedus B."/>
            <person name="Baldrian P."/>
            <person name="Stursova M."/>
            <person name="Weitz H."/>
            <person name="Taylor A."/>
            <person name="Grigoriev I.V."/>
            <person name="Nagy L.G."/>
            <person name="Martin F."/>
            <person name="Kauserud H."/>
        </authorList>
    </citation>
    <scope>NUCLEOTIDE SEQUENCE</scope>
    <source>
        <strain evidence="3">CBHHK067</strain>
    </source>
</reference>
<keyword evidence="4" id="KW-1185">Reference proteome</keyword>
<keyword evidence="2" id="KW-1133">Transmembrane helix</keyword>
<feature type="transmembrane region" description="Helical" evidence="2">
    <location>
        <begin position="49"/>
        <end position="68"/>
    </location>
</feature>
<proteinExistence type="predicted"/>
<keyword evidence="2" id="KW-0812">Transmembrane</keyword>
<name>A0AAD7GDE6_MYCRO</name>
<dbReference type="EMBL" id="JARKIE010000074">
    <property type="protein sequence ID" value="KAJ7689161.1"/>
    <property type="molecule type" value="Genomic_DNA"/>
</dbReference>
<evidence type="ECO:0000313" key="4">
    <source>
        <dbReference type="Proteomes" id="UP001221757"/>
    </source>
</evidence>
<sequence length="100" mass="10767">MTSRVGRQAFSTTVRAARSARSNVHPPRRFMSADAAAHHDFKPKSDLPWIIGAVAVTVPAVSCFAGCFGGDELSRVLKASVFAAGHHGYQEEDSCRPPWA</sequence>
<comment type="caution">
    <text evidence="3">The sequence shown here is derived from an EMBL/GenBank/DDBJ whole genome shotgun (WGS) entry which is preliminary data.</text>
</comment>
<dbReference type="Proteomes" id="UP001221757">
    <property type="component" value="Unassembled WGS sequence"/>
</dbReference>
<evidence type="ECO:0000313" key="3">
    <source>
        <dbReference type="EMBL" id="KAJ7689161.1"/>
    </source>
</evidence>